<keyword evidence="2" id="KW-1185">Reference proteome</keyword>
<comment type="caution">
    <text evidence="1">The sequence shown here is derived from an EMBL/GenBank/DDBJ whole genome shotgun (WGS) entry which is preliminary data.</text>
</comment>
<gene>
    <name evidence="1" type="ORF">ACFOSV_06335</name>
</gene>
<proteinExistence type="predicted"/>
<dbReference type="RefSeq" id="WP_377904533.1">
    <property type="nucleotide sequence ID" value="NZ_JBHRZS010000006.1"/>
</dbReference>
<dbReference type="InterPro" id="IPR008972">
    <property type="entry name" value="Cupredoxin"/>
</dbReference>
<dbReference type="EMBL" id="JBHRZS010000006">
    <property type="protein sequence ID" value="MFC3879784.1"/>
    <property type="molecule type" value="Genomic_DNA"/>
</dbReference>
<sequence>MIKQVKEVLLFVFGLTLLAYCSPKDSKDSSQDLKQKQIDPLKEGIVEVKTRGMEFIVADTLYSGWNQLVYENESAEVHFILMDYYPEGKTIEDNKREVLPPFEIGMKNIIEGQMEEAIAAFGKLPEWFFQVQYHGGTGLISPGQTAKSTIFLSPGLYLMECYVKAANGEWHTSHGMIKQIIVLDSPSSMTAPVHNNSISISSTDGIQLANDPTEGNQVLEVSFQDQKVYEHFVGHDVNLVRYENGASLDTLQYWLNWMNPTGLRTPAPQGFTFLGGMNNLDGDKKGYFEAELLPGNYVLISEVPEAGKKNLMLSFTIN</sequence>
<dbReference type="SUPFAM" id="SSF49503">
    <property type="entry name" value="Cupredoxins"/>
    <property type="match status" value="1"/>
</dbReference>
<name>A0ABV8APY2_9BACT</name>
<evidence type="ECO:0000313" key="2">
    <source>
        <dbReference type="Proteomes" id="UP001595805"/>
    </source>
</evidence>
<evidence type="ECO:0000313" key="1">
    <source>
        <dbReference type="EMBL" id="MFC3879784.1"/>
    </source>
</evidence>
<protein>
    <submittedName>
        <fullName evidence="1">Uncharacterized protein</fullName>
    </submittedName>
</protein>
<accession>A0ABV8APY2</accession>
<reference evidence="2" key="1">
    <citation type="journal article" date="2019" name="Int. J. Syst. Evol. Microbiol.">
        <title>The Global Catalogue of Microorganisms (GCM) 10K type strain sequencing project: providing services to taxonomists for standard genome sequencing and annotation.</title>
        <authorList>
            <consortium name="The Broad Institute Genomics Platform"/>
            <consortium name="The Broad Institute Genome Sequencing Center for Infectious Disease"/>
            <person name="Wu L."/>
            <person name="Ma J."/>
        </authorList>
    </citation>
    <scope>NUCLEOTIDE SEQUENCE [LARGE SCALE GENOMIC DNA]</scope>
    <source>
        <strain evidence="2">CCUG 60523</strain>
    </source>
</reference>
<organism evidence="1 2">
    <name type="scientific">Algoriphagus namhaensis</name>
    <dbReference type="NCBI Taxonomy" id="915353"/>
    <lineage>
        <taxon>Bacteria</taxon>
        <taxon>Pseudomonadati</taxon>
        <taxon>Bacteroidota</taxon>
        <taxon>Cytophagia</taxon>
        <taxon>Cytophagales</taxon>
        <taxon>Cyclobacteriaceae</taxon>
        <taxon>Algoriphagus</taxon>
    </lineage>
</organism>
<dbReference type="Proteomes" id="UP001595805">
    <property type="component" value="Unassembled WGS sequence"/>
</dbReference>